<name>A0AA41VDY2_PAPNU</name>
<dbReference type="InterPro" id="IPR001509">
    <property type="entry name" value="Epimerase_deHydtase"/>
</dbReference>
<comment type="caution">
    <text evidence="5">The sequence shown here is derived from an EMBL/GenBank/DDBJ whole genome shotgun (WGS) entry which is preliminary data.</text>
</comment>
<keyword evidence="2" id="KW-0560">Oxidoreductase</keyword>
<gene>
    <name evidence="5" type="ORF">MKW94_007478</name>
</gene>
<dbReference type="EMBL" id="JAJJMA010201334">
    <property type="protein sequence ID" value="MCL7039457.1"/>
    <property type="molecule type" value="Genomic_DNA"/>
</dbReference>
<dbReference type="GO" id="GO:0009570">
    <property type="term" value="C:chloroplast stroma"/>
    <property type="evidence" value="ECO:0007669"/>
    <property type="project" value="TreeGrafter"/>
</dbReference>
<evidence type="ECO:0000313" key="5">
    <source>
        <dbReference type="EMBL" id="MCL7039457.1"/>
    </source>
</evidence>
<sequence>MIAFDFTVPDAVNANADLYSKVGVPFVMGTTGGDLEMLYKRVEDSKGYALISPQMGKQFSRHEPGVTHVLVTGGAGFIGSHAAPRLPKDSYRITIVVCHM</sequence>
<dbReference type="AlphaFoldDB" id="A0AA41VDY2"/>
<dbReference type="Gene3D" id="3.40.50.720">
    <property type="entry name" value="NAD(P)-binding Rossmann-like Domain"/>
    <property type="match status" value="2"/>
</dbReference>
<dbReference type="GO" id="GO:0008839">
    <property type="term" value="F:4-hydroxy-tetrahydrodipicolinate reductase"/>
    <property type="evidence" value="ECO:0007669"/>
    <property type="project" value="InterPro"/>
</dbReference>
<organism evidence="5 6">
    <name type="scientific">Papaver nudicaule</name>
    <name type="common">Iceland poppy</name>
    <dbReference type="NCBI Taxonomy" id="74823"/>
    <lineage>
        <taxon>Eukaryota</taxon>
        <taxon>Viridiplantae</taxon>
        <taxon>Streptophyta</taxon>
        <taxon>Embryophyta</taxon>
        <taxon>Tracheophyta</taxon>
        <taxon>Spermatophyta</taxon>
        <taxon>Magnoliopsida</taxon>
        <taxon>Ranunculales</taxon>
        <taxon>Papaveraceae</taxon>
        <taxon>Papaveroideae</taxon>
        <taxon>Papaver</taxon>
    </lineage>
</organism>
<accession>A0AA41VDY2</accession>
<dbReference type="PANTHER" id="PTHR20836">
    <property type="entry name" value="DIHYDRODIPICOLINATE REDUCTASE"/>
    <property type="match status" value="1"/>
</dbReference>
<evidence type="ECO:0000256" key="1">
    <source>
        <dbReference type="ARBA" id="ARBA00022857"/>
    </source>
</evidence>
<dbReference type="PANTHER" id="PTHR20836:SF0">
    <property type="entry name" value="4-HYDROXY-TETRAHYDRODIPICOLINATE REDUCTASE 1, CHLOROPLASTIC-RELATED"/>
    <property type="match status" value="1"/>
</dbReference>
<protein>
    <submittedName>
        <fullName evidence="5">Uncharacterized protein</fullName>
    </submittedName>
</protein>
<proteinExistence type="predicted"/>
<keyword evidence="1" id="KW-0521">NADP</keyword>
<evidence type="ECO:0000256" key="2">
    <source>
        <dbReference type="ARBA" id="ARBA00023002"/>
    </source>
</evidence>
<evidence type="ECO:0000313" key="6">
    <source>
        <dbReference type="Proteomes" id="UP001177140"/>
    </source>
</evidence>
<feature type="domain" description="NAD-dependent epimerase/dehydratase" evidence="4">
    <location>
        <begin position="69"/>
        <end position="96"/>
    </location>
</feature>
<evidence type="ECO:0000259" key="3">
    <source>
        <dbReference type="Pfam" id="PF01113"/>
    </source>
</evidence>
<dbReference type="InterPro" id="IPR023940">
    <property type="entry name" value="DHDPR_bac"/>
</dbReference>
<evidence type="ECO:0000259" key="4">
    <source>
        <dbReference type="Pfam" id="PF01370"/>
    </source>
</evidence>
<feature type="domain" description="Dihydrodipicolinate reductase N-terminal" evidence="3">
    <location>
        <begin position="3"/>
        <end position="42"/>
    </location>
</feature>
<dbReference type="GO" id="GO:0009089">
    <property type="term" value="P:lysine biosynthetic process via diaminopimelate"/>
    <property type="evidence" value="ECO:0007669"/>
    <property type="project" value="InterPro"/>
</dbReference>
<dbReference type="Pfam" id="PF01370">
    <property type="entry name" value="Epimerase"/>
    <property type="match status" value="1"/>
</dbReference>
<dbReference type="InterPro" id="IPR000846">
    <property type="entry name" value="DapB_N"/>
</dbReference>
<reference evidence="5" key="1">
    <citation type="submission" date="2022-03" db="EMBL/GenBank/DDBJ databases">
        <title>A functionally conserved STORR gene fusion in Papaver species that diverged 16.8 million years ago.</title>
        <authorList>
            <person name="Catania T."/>
        </authorList>
    </citation>
    <scope>NUCLEOTIDE SEQUENCE</scope>
    <source>
        <strain evidence="5">S-191538</strain>
    </source>
</reference>
<dbReference type="InterPro" id="IPR036291">
    <property type="entry name" value="NAD(P)-bd_dom_sf"/>
</dbReference>
<dbReference type="Proteomes" id="UP001177140">
    <property type="component" value="Unassembled WGS sequence"/>
</dbReference>
<dbReference type="SUPFAM" id="SSF51735">
    <property type="entry name" value="NAD(P)-binding Rossmann-fold domains"/>
    <property type="match status" value="2"/>
</dbReference>
<keyword evidence="6" id="KW-1185">Reference proteome</keyword>
<dbReference type="Pfam" id="PF01113">
    <property type="entry name" value="DapB_N"/>
    <property type="match status" value="1"/>
</dbReference>
<dbReference type="GO" id="GO:0019877">
    <property type="term" value="P:diaminopimelate biosynthetic process"/>
    <property type="evidence" value="ECO:0007669"/>
    <property type="project" value="TreeGrafter"/>
</dbReference>